<reference evidence="5" key="1">
    <citation type="journal article" date="2019" name="Int. J. Syst. Evol. Microbiol.">
        <title>The Global Catalogue of Microorganisms (GCM) 10K type strain sequencing project: providing services to taxonomists for standard genome sequencing and annotation.</title>
        <authorList>
            <consortium name="The Broad Institute Genomics Platform"/>
            <consortium name="The Broad Institute Genome Sequencing Center for Infectious Disease"/>
            <person name="Wu L."/>
            <person name="Ma J."/>
        </authorList>
    </citation>
    <scope>NUCLEOTIDE SEQUENCE [LARGE SCALE GENOMIC DNA]</scope>
    <source>
        <strain evidence="5">TISTR 1827</strain>
    </source>
</reference>
<dbReference type="InterPro" id="IPR008969">
    <property type="entry name" value="CarboxyPept-like_regulatory"/>
</dbReference>
<name>A0ABW5R4F5_9BACL</name>
<evidence type="ECO:0000313" key="5">
    <source>
        <dbReference type="Proteomes" id="UP001597493"/>
    </source>
</evidence>
<dbReference type="InterPro" id="IPR003343">
    <property type="entry name" value="Big_2"/>
</dbReference>
<dbReference type="Gene3D" id="2.60.40.1080">
    <property type="match status" value="1"/>
</dbReference>
<organism evidence="4 5">
    <name type="scientific">Paenibacillus thailandensis</name>
    <dbReference type="NCBI Taxonomy" id="393250"/>
    <lineage>
        <taxon>Bacteria</taxon>
        <taxon>Bacillati</taxon>
        <taxon>Bacillota</taxon>
        <taxon>Bacilli</taxon>
        <taxon>Bacillales</taxon>
        <taxon>Paenibacillaceae</taxon>
        <taxon>Paenibacillus</taxon>
    </lineage>
</organism>
<evidence type="ECO:0000256" key="1">
    <source>
        <dbReference type="SAM" id="MobiDB-lite"/>
    </source>
</evidence>
<evidence type="ECO:0000256" key="2">
    <source>
        <dbReference type="SAM" id="SignalP"/>
    </source>
</evidence>
<gene>
    <name evidence="4" type="ORF">ACFSW5_24360</name>
</gene>
<dbReference type="SMART" id="SM00635">
    <property type="entry name" value="BID_2"/>
    <property type="match status" value="1"/>
</dbReference>
<dbReference type="InterPro" id="IPR051465">
    <property type="entry name" value="Cell_Envelope_Struct_Comp"/>
</dbReference>
<feature type="domain" description="SLH" evidence="3">
    <location>
        <begin position="102"/>
        <end position="161"/>
    </location>
</feature>
<dbReference type="RefSeq" id="WP_379279278.1">
    <property type="nucleotide sequence ID" value="NZ_JBHUGT010000017.1"/>
</dbReference>
<dbReference type="EMBL" id="JBHUMY010000043">
    <property type="protein sequence ID" value="MFD2663375.1"/>
    <property type="molecule type" value="Genomic_DNA"/>
</dbReference>
<dbReference type="Proteomes" id="UP001597493">
    <property type="component" value="Unassembled WGS sequence"/>
</dbReference>
<keyword evidence="2" id="KW-0732">Signal</keyword>
<dbReference type="PANTHER" id="PTHR43308">
    <property type="entry name" value="OUTER MEMBRANE PROTEIN ALPHA-RELATED"/>
    <property type="match status" value="1"/>
</dbReference>
<sequence>MYKRNWFKSMAGLLVFAIFATVMAPQLYAAETNGTDAGAVSLSDIDSSYAKQEITALVNEGIISGFEDGTFKPAESMTRAQLAKVIVLAMGLEEDAETANIFTDVKEGVWYAGYVGALVKSGITQGTSATTFSPGNTVTREELAVFFIRAFGLSDMANSLTTGSGLTDFGQVSSWAKASVSLASGIGFIKGIEVADGSFKFNPKGKADRQGLARLTYEFFFNKSAYLDEAETLAASQKPDEETTTASKSQSHKKDDDDDDSDNDTPSVPDPSETEIINVAGEYSLGAVDGSLTIAVPDVTLVDTTISGDLVISEGVGQGDVYLNNVTVAGQTFVNGGGVNSIHIADSVLATVIVNKADGSIRLVLESGTNVQQISLQSGAVLETAADAGEIGAVEITSSLPQNASVTLNGTFDNVRVHAAQAQIVVPAGAAIGNLEVFAEALGTVFELDADASVAYAIVNAVVSFIGEGQIETAEINVEGATFENQPNNIAADPSVTDVAYTPRSVELSALEATYQIVATGLKGDAGYLNVTNLVSWSSSDVSVAEVTYGLVKANGEGVADITGVYGEYQFSVPVTVSVYEQPGIAVYPSVSGIEVANGKVEVEFAGDVEDESLSDFIVSASLDGEPVELDNLQYNSDTNTFTFDPVTEYGKTLFVTVEADANKTKFAGSQSGLLRLTGFGGTIVDVNGEPVSGLQIKFRKGLNNTQGEIVGTVETDEYGQYFIYLAPGIYTGELGGGDTGFVTTYLIGVAAVNEKNVSENQTAIRVPAGNETRIVLTWGQDPQDLDSHLIGPGEGEGEFHTWYGNKVYDTEEGVRVDLDLDDVTSYGPETTTIRVDRDGTYKFYVHHYSGSGTLKTSGAKIEVYRGAVVEPTEVYEVPTGSGDELYWIVFEMTVENGVATFTAINEFTNEDPATGPYVNDYYNEESSSEEEPAETIIE</sequence>
<feature type="signal peptide" evidence="2">
    <location>
        <begin position="1"/>
        <end position="29"/>
    </location>
</feature>
<dbReference type="SUPFAM" id="SSF49373">
    <property type="entry name" value="Invasin/intimin cell-adhesion fragments"/>
    <property type="match status" value="1"/>
</dbReference>
<dbReference type="SUPFAM" id="SSF49464">
    <property type="entry name" value="Carboxypeptidase regulatory domain-like"/>
    <property type="match status" value="1"/>
</dbReference>
<evidence type="ECO:0000259" key="3">
    <source>
        <dbReference type="PROSITE" id="PS51272"/>
    </source>
</evidence>
<accession>A0ABW5R4F5</accession>
<proteinExistence type="predicted"/>
<keyword evidence="5" id="KW-1185">Reference proteome</keyword>
<feature type="chain" id="PRO_5047423595" evidence="2">
    <location>
        <begin position="30"/>
        <end position="939"/>
    </location>
</feature>
<evidence type="ECO:0000313" key="4">
    <source>
        <dbReference type="EMBL" id="MFD2663375.1"/>
    </source>
</evidence>
<comment type="caution">
    <text evidence="4">The sequence shown here is derived from an EMBL/GenBank/DDBJ whole genome shotgun (WGS) entry which is preliminary data.</text>
</comment>
<feature type="region of interest" description="Disordered" evidence="1">
    <location>
        <begin position="233"/>
        <end position="275"/>
    </location>
</feature>
<feature type="domain" description="SLH" evidence="3">
    <location>
        <begin position="37"/>
        <end position="100"/>
    </location>
</feature>
<dbReference type="PROSITE" id="PS51272">
    <property type="entry name" value="SLH"/>
    <property type="match status" value="3"/>
</dbReference>
<dbReference type="Pfam" id="PF00395">
    <property type="entry name" value="SLH"/>
    <property type="match status" value="2"/>
</dbReference>
<dbReference type="InterPro" id="IPR008964">
    <property type="entry name" value="Invasin/intimin_cell_adhesion"/>
</dbReference>
<dbReference type="InterPro" id="IPR001119">
    <property type="entry name" value="SLH_dom"/>
</dbReference>
<feature type="domain" description="SLH" evidence="3">
    <location>
        <begin position="163"/>
        <end position="230"/>
    </location>
</feature>
<dbReference type="Gene3D" id="2.60.40.1120">
    <property type="entry name" value="Carboxypeptidase-like, regulatory domain"/>
    <property type="match status" value="1"/>
</dbReference>
<dbReference type="PANTHER" id="PTHR43308:SF5">
    <property type="entry name" value="S-LAYER PROTEIN _ PEPTIDOGLYCAN ENDO-BETA-N-ACETYLGLUCOSAMINIDASE"/>
    <property type="match status" value="1"/>
</dbReference>
<protein>
    <submittedName>
        <fullName evidence="4">S-layer homology domain-containing protein</fullName>
    </submittedName>
</protein>